<sequence length="833" mass="91447">MGLRKSFPKERNYEFWNIMMCSLIQSDRTQADKDRNLFGTLAFRMISKAAETIPTDQEQVLVPEKAISTPEEVALLSQIFNSNGQAAQTVKLLQSETLNVESKVGKQDPQLILSLLLDAFEASEQWEEARSFCHQLLSSKPESQSDDRVWALWLKARTKLDVSDDQDQSYEELLESACSVRPISRASYIAKLQYLQTKDDDKSLDAIVKTCEEYADAFSTKAFCFDDLKGPLRRLNETQIQSFRDARAAAAEQNTLERLFALELEYSLLPDASKTSDLVDFAARALKLYHISSSEGSSQPCPEAAFLAVLAILRLGTMNTSGAGGKATDEKQQPIDHDHVLRAIILLETVRSSFEDYYQLTVVLIRLQAYLGLLSSAMTTFTKLSVKNMQYETVAHLILTRISSLHPSPITIPSTSSTTSSSGGGGGAVFDPLTAIETGLTVLENADGALVRGIREGLRFNSYSNIHNSVDMRLQLHNSASRRVYAVEERKLRRLRGIADDHTVLESEEDGQGGGDKNAAESATAATTATTTWSELADNRDFSYFPHFRDDDVELVQTRFRCGPLPRGEWVRCMALLDHVVTFFRAELTGQVAGAAVGSKALEHVKSLVGREETNRGKGDEEDGLTSAERWNLECHTLLAKAALLLADSFSSSAPEDDDIASVLGRLKDWLQKTISSQNQTTTTTATVTGIQIYTWQALHTSISTLETLQAVALLLGILNKKAKSGKGKASIPKPALVEIQDLVGQLEGEIHGAVRAVRDEINRAGVLGRLVDLGFARVGDDGEGADGGLGALGEVLELVSDEVQMETICGRIKDSWEDALDGVLTVKVKLWK</sequence>
<evidence type="ECO:0000313" key="3">
    <source>
        <dbReference type="EMBL" id="KAK5064177.1"/>
    </source>
</evidence>
<dbReference type="Proteomes" id="UP001358417">
    <property type="component" value="Unassembled WGS sequence"/>
</dbReference>
<dbReference type="PANTHER" id="PTHR22767:SF3">
    <property type="entry name" value="N-ALPHA-ACETYLTRANSFERASE 25, NATB AUXILIARY SUBUNIT"/>
    <property type="match status" value="1"/>
</dbReference>
<dbReference type="RefSeq" id="XP_064711501.1">
    <property type="nucleotide sequence ID" value="XM_064843641.1"/>
</dbReference>
<dbReference type="GeneID" id="89968231"/>
<evidence type="ECO:0000256" key="2">
    <source>
        <dbReference type="SAM" id="MobiDB-lite"/>
    </source>
</evidence>
<keyword evidence="4" id="KW-1185">Reference proteome</keyword>
<feature type="compositionally biased region" description="Low complexity" evidence="2">
    <location>
        <begin position="520"/>
        <end position="531"/>
    </location>
</feature>
<dbReference type="AlphaFoldDB" id="A0AAV9NSX9"/>
<evidence type="ECO:0000313" key="4">
    <source>
        <dbReference type="Proteomes" id="UP001358417"/>
    </source>
</evidence>
<dbReference type="Pfam" id="PF09797">
    <property type="entry name" value="NatB_MDM20"/>
    <property type="match status" value="1"/>
</dbReference>
<gene>
    <name evidence="3" type="ORF">LTR84_000009</name>
</gene>
<evidence type="ECO:0000256" key="1">
    <source>
        <dbReference type="ARBA" id="ARBA00006298"/>
    </source>
</evidence>
<proteinExistence type="inferred from homology"/>
<dbReference type="EMBL" id="JAVRRD010000001">
    <property type="protein sequence ID" value="KAK5064177.1"/>
    <property type="molecule type" value="Genomic_DNA"/>
</dbReference>
<dbReference type="PANTHER" id="PTHR22767">
    <property type="entry name" value="N-TERMINAL ACETYLTRANSFERASE-RELATED"/>
    <property type="match status" value="1"/>
</dbReference>
<comment type="similarity">
    <text evidence="1">Belongs to the MDM20/NAA25 family.</text>
</comment>
<dbReference type="InterPro" id="IPR019183">
    <property type="entry name" value="NAA25_NatB_aux_su"/>
</dbReference>
<dbReference type="GO" id="GO:0031416">
    <property type="term" value="C:NatB complex"/>
    <property type="evidence" value="ECO:0007669"/>
    <property type="project" value="TreeGrafter"/>
</dbReference>
<feature type="region of interest" description="Disordered" evidence="2">
    <location>
        <begin position="503"/>
        <end position="531"/>
    </location>
</feature>
<protein>
    <submittedName>
        <fullName evidence="3">Uncharacterized protein</fullName>
    </submittedName>
</protein>
<comment type="caution">
    <text evidence="3">The sequence shown here is derived from an EMBL/GenBank/DDBJ whole genome shotgun (WGS) entry which is preliminary data.</text>
</comment>
<organism evidence="3 4">
    <name type="scientific">Exophiala bonariae</name>
    <dbReference type="NCBI Taxonomy" id="1690606"/>
    <lineage>
        <taxon>Eukaryota</taxon>
        <taxon>Fungi</taxon>
        <taxon>Dikarya</taxon>
        <taxon>Ascomycota</taxon>
        <taxon>Pezizomycotina</taxon>
        <taxon>Eurotiomycetes</taxon>
        <taxon>Chaetothyriomycetidae</taxon>
        <taxon>Chaetothyriales</taxon>
        <taxon>Herpotrichiellaceae</taxon>
        <taxon>Exophiala</taxon>
    </lineage>
</organism>
<name>A0AAV9NSX9_9EURO</name>
<accession>A0AAV9NSX9</accession>
<reference evidence="3 4" key="1">
    <citation type="submission" date="2023-08" db="EMBL/GenBank/DDBJ databases">
        <title>Black Yeasts Isolated from many extreme environments.</title>
        <authorList>
            <person name="Coleine C."/>
            <person name="Stajich J.E."/>
            <person name="Selbmann L."/>
        </authorList>
    </citation>
    <scope>NUCLEOTIDE SEQUENCE [LARGE SCALE GENOMIC DNA]</scope>
    <source>
        <strain evidence="3 4">CCFEE 5792</strain>
    </source>
</reference>